<feature type="transmembrane region" description="Helical" evidence="2">
    <location>
        <begin position="713"/>
        <end position="732"/>
    </location>
</feature>
<sequence>MLSKFSVKKPLTIVVSVILVVILGIISFTSMTTDLLPKIDLPYVVVMTTYPGASPEKVEIAVTKPLEQVLSTTSGIKGINSVSSENSSMLILEFNQEVNMDSAMIDLSGKVDLVKAQLDVEVGSPMLMKLNPDMLPIMVASIDVNNLDINETSKLVKEEIMPVFERIDGVGSVEATGLLEENIKVTLDSKKIDDLNNRVLKSVDSKLAEAKAQIDSGKAKVADGKILLAKESASKTEQLVDGSMALETGKDQLESVLTDLPKLQQDLETQRAELVIQKTTLEALIKWQEENEIPVVEEEKTALAQFNDGIKAIDEGLVSIKEQKPTLDAKLKEIVSNEKKLEVGKLTLNQELTKAAVTLSTAEAELEKATKEFESARDEAYEKANLSGTITKDIISKLLMAQNFSMPAGYIKEGNEQYIVKVGDEFTSFEELKNLALFNIDVDGIGEVKIEDIGTVEYADNAEEMYAKINGNDGIILSFQKQSTASTSKVSKKINENIETLMNDNKDMHITPLQDQGVYIDVVIDSVLNNLLLGGILAVIILLIFLKSIKPTIIIAFSIPISLLFAVTMMYFSGVTMNVISLAGLALGVGMLVDNSIVVIENIYRLKNQGMSSAKASVKGATQVAGAIAASTLTTICVFLPIVFTQGISRQLFSDMGLTIAYSLIASLIVALTLVPTMASTVLKKDIENENKFFNKIVHVYEKVLAVSLKHRAIVLITVVVLLAGSAVLTIAKGTILMPETDSTQISVSMEMPKGSDLNETREMSNTLVDRITSIQDVETVGAIQSGGMDTALLGMSGGKRNVSLYVLLKEDKDLLSKEVGELIANVTSDLDCDITINTSTMDMSALGGSGVEVIIKGNDLDKLREISRDVTETVEGTEGTKEVSDGLGESTAETRITVDKNKAMSYGLTVAQVYQDIAIAIKDETKATTLNVSEKEYPIILIDDQESKINRESLKYHTLTVTKDGVEEEISLSDIATIEEAESLSSIRRESQVRTLSVKAAIDNDHNVGLVSDEIERKLESYDVPEGYSVEIGGEKESINDAFTDLIKMIALAIIFIYLIMVAQFQSLLSPFIVLFTIPLAFTGGFLALLITGFELSMISMLGFLMLSGIVVNNGIVFVDYVNQLRLEGIEKKDALILTGKARIRPILMTALTTILGLSTLAIGIGMGADMIQPMAIVTIGGLTYATMLTLFVVPIMYDLLHSKELKVIIIEEEDKRV</sequence>
<feature type="coiled-coil region" evidence="1">
    <location>
        <begin position="352"/>
        <end position="379"/>
    </location>
</feature>
<dbReference type="Gene3D" id="3.30.70.1320">
    <property type="entry name" value="Multidrug efflux transporter AcrB pore domain like"/>
    <property type="match status" value="2"/>
</dbReference>
<dbReference type="PANTHER" id="PTHR32063">
    <property type="match status" value="1"/>
</dbReference>
<gene>
    <name evidence="3" type="primary">swrC</name>
    <name evidence="3" type="ORF">CLVI_20910</name>
</gene>
<evidence type="ECO:0000256" key="1">
    <source>
        <dbReference type="SAM" id="Coils"/>
    </source>
</evidence>
<organism evidence="3 4">
    <name type="scientific">Clostridium vincentii</name>
    <dbReference type="NCBI Taxonomy" id="52704"/>
    <lineage>
        <taxon>Bacteria</taxon>
        <taxon>Bacillati</taxon>
        <taxon>Bacillota</taxon>
        <taxon>Clostridia</taxon>
        <taxon>Eubacteriales</taxon>
        <taxon>Clostridiaceae</taxon>
        <taxon>Clostridium</taxon>
    </lineage>
</organism>
<keyword evidence="2" id="KW-0812">Transmembrane</keyword>
<dbReference type="GO" id="GO:0042910">
    <property type="term" value="F:xenobiotic transmembrane transporter activity"/>
    <property type="evidence" value="ECO:0007669"/>
    <property type="project" value="TreeGrafter"/>
</dbReference>
<dbReference type="SUPFAM" id="SSF82693">
    <property type="entry name" value="Multidrug efflux transporter AcrB pore domain, PN1, PN2, PC1 and PC2 subdomains"/>
    <property type="match status" value="2"/>
</dbReference>
<dbReference type="SUPFAM" id="SSF82714">
    <property type="entry name" value="Multidrug efflux transporter AcrB TolC docking domain, DN and DC subdomains"/>
    <property type="match status" value="1"/>
</dbReference>
<dbReference type="EMBL" id="PVXQ01000021">
    <property type="protein sequence ID" value="PRR82026.1"/>
    <property type="molecule type" value="Genomic_DNA"/>
</dbReference>
<dbReference type="Gene3D" id="3.30.70.1430">
    <property type="entry name" value="Multidrug efflux transporter AcrB pore domain"/>
    <property type="match status" value="2"/>
</dbReference>
<dbReference type="PRINTS" id="PR00702">
    <property type="entry name" value="ACRIFLAVINRP"/>
</dbReference>
<dbReference type="Gene3D" id="3.30.70.1440">
    <property type="entry name" value="Multidrug efflux transporter AcrB pore domain"/>
    <property type="match status" value="1"/>
</dbReference>
<dbReference type="GO" id="GO:0005886">
    <property type="term" value="C:plasma membrane"/>
    <property type="evidence" value="ECO:0007669"/>
    <property type="project" value="TreeGrafter"/>
</dbReference>
<dbReference type="Pfam" id="PF00873">
    <property type="entry name" value="ACR_tran"/>
    <property type="match status" value="2"/>
</dbReference>
<dbReference type="Gene3D" id="1.20.1640.10">
    <property type="entry name" value="Multidrug efflux transporter AcrB transmembrane domain"/>
    <property type="match status" value="3"/>
</dbReference>
<feature type="transmembrane region" description="Helical" evidence="2">
    <location>
        <begin position="656"/>
        <end position="675"/>
    </location>
</feature>
<accession>A0A2T0BDR7</accession>
<evidence type="ECO:0000256" key="2">
    <source>
        <dbReference type="SAM" id="Phobius"/>
    </source>
</evidence>
<dbReference type="InterPro" id="IPR001036">
    <property type="entry name" value="Acrflvin-R"/>
</dbReference>
<evidence type="ECO:0000313" key="4">
    <source>
        <dbReference type="Proteomes" id="UP000239471"/>
    </source>
</evidence>
<dbReference type="Gene3D" id="3.30.2090.10">
    <property type="entry name" value="Multidrug efflux transporter AcrB TolC docking domain, DN and DC subdomains"/>
    <property type="match status" value="3"/>
</dbReference>
<keyword evidence="2" id="KW-0472">Membrane</keyword>
<keyword evidence="4" id="KW-1185">Reference proteome</keyword>
<reference evidence="3 4" key="1">
    <citation type="submission" date="2018-03" db="EMBL/GenBank/DDBJ databases">
        <title>Genome sequence of Clostridium vincentii DSM 10228.</title>
        <authorList>
            <person name="Poehlein A."/>
            <person name="Daniel R."/>
        </authorList>
    </citation>
    <scope>NUCLEOTIDE SEQUENCE [LARGE SCALE GENOMIC DNA]</scope>
    <source>
        <strain evidence="3 4">DSM 10228</strain>
    </source>
</reference>
<dbReference type="OrthoDB" id="9757876at2"/>
<keyword evidence="2" id="KW-1133">Transmembrane helix</keyword>
<feature type="transmembrane region" description="Helical" evidence="2">
    <location>
        <begin position="527"/>
        <end position="546"/>
    </location>
</feature>
<feature type="transmembrane region" description="Helical" evidence="2">
    <location>
        <begin position="579"/>
        <end position="604"/>
    </location>
</feature>
<protein>
    <submittedName>
        <fullName evidence="3">Swarming motility protein SwrC</fullName>
    </submittedName>
</protein>
<evidence type="ECO:0000313" key="3">
    <source>
        <dbReference type="EMBL" id="PRR82026.1"/>
    </source>
</evidence>
<feature type="transmembrane region" description="Helical" evidence="2">
    <location>
        <begin position="1073"/>
        <end position="1093"/>
    </location>
</feature>
<keyword evidence="1" id="KW-0175">Coiled coil</keyword>
<feature type="transmembrane region" description="Helical" evidence="2">
    <location>
        <begin position="1145"/>
        <end position="1170"/>
    </location>
</feature>
<proteinExistence type="predicted"/>
<feature type="transmembrane region" description="Helical" evidence="2">
    <location>
        <begin position="624"/>
        <end position="644"/>
    </location>
</feature>
<dbReference type="RefSeq" id="WP_106060052.1">
    <property type="nucleotide sequence ID" value="NZ_PVXQ01000021.1"/>
</dbReference>
<feature type="transmembrane region" description="Helical" evidence="2">
    <location>
        <begin position="553"/>
        <end position="573"/>
    </location>
</feature>
<dbReference type="Proteomes" id="UP000239471">
    <property type="component" value="Unassembled WGS sequence"/>
</dbReference>
<feature type="transmembrane region" description="Helical" evidence="2">
    <location>
        <begin position="1047"/>
        <end position="1066"/>
    </location>
</feature>
<feature type="transmembrane region" description="Helical" evidence="2">
    <location>
        <begin position="1099"/>
        <end position="1124"/>
    </location>
</feature>
<dbReference type="InterPro" id="IPR027463">
    <property type="entry name" value="AcrB_DN_DC_subdom"/>
</dbReference>
<dbReference type="SUPFAM" id="SSF82866">
    <property type="entry name" value="Multidrug efflux transporter AcrB transmembrane domain"/>
    <property type="match status" value="2"/>
</dbReference>
<comment type="caution">
    <text evidence="3">The sequence shown here is derived from an EMBL/GenBank/DDBJ whole genome shotgun (WGS) entry which is preliminary data.</text>
</comment>
<dbReference type="AlphaFoldDB" id="A0A2T0BDR7"/>
<name>A0A2T0BDR7_9CLOT</name>
<feature type="transmembrane region" description="Helical" evidence="2">
    <location>
        <begin position="12"/>
        <end position="31"/>
    </location>
</feature>
<feature type="transmembrane region" description="Helical" evidence="2">
    <location>
        <begin position="1176"/>
        <end position="1199"/>
    </location>
</feature>
<dbReference type="PANTHER" id="PTHR32063:SF0">
    <property type="entry name" value="SWARMING MOTILITY PROTEIN SWRC"/>
    <property type="match status" value="1"/>
</dbReference>